<dbReference type="InterPro" id="IPR048764">
    <property type="entry name" value="PylC_N"/>
</dbReference>
<accession>A0A7X3MGI5</accession>
<dbReference type="PANTHER" id="PTHR43055">
    <property type="entry name" value="FORMATE-DEPENDENT PHOSPHORIBOSYLGLYCINAMIDE FORMYLTRANSFERASE"/>
    <property type="match status" value="1"/>
</dbReference>
<sequence>MMRKDLTILLSASGSPSMPGQLECFRRNGERNIRIVGMDMSDEPSARYLVDTFYQVPAASEKCYCDIVLDICKKEGIDIYFPNISAEVSAVALRLGEFEAIGTIVSIADQKAVEITNNKLSAYRFFKTRGIGVPDFYPVYSAKDFVKGCRKLGYPNRPVCLKITEESGSRGVRIIDAARNRYQIFAHEKPNSFFTSYDDMLSILSSTEALDEMMLVEYMSGNEYTVDLLADHGNILYMAGRENVVSMMSIAQESVVSKIDSAYEMCRKIVKALELDGNIGFDFMKDANGNPVLMDINPRITATVSVIAAAGVNLPYLRVKQLLGETLPECQIDYGTRLKRRYGEIYTNSKGELINI</sequence>
<dbReference type="InterPro" id="IPR011761">
    <property type="entry name" value="ATP-grasp"/>
</dbReference>
<dbReference type="GO" id="GO:0005829">
    <property type="term" value="C:cytosol"/>
    <property type="evidence" value="ECO:0007669"/>
    <property type="project" value="TreeGrafter"/>
</dbReference>
<dbReference type="Proteomes" id="UP000460412">
    <property type="component" value="Unassembled WGS sequence"/>
</dbReference>
<dbReference type="Pfam" id="PF21360">
    <property type="entry name" value="PylC-like_N"/>
    <property type="match status" value="1"/>
</dbReference>
<keyword evidence="3 4" id="KW-0067">ATP-binding</keyword>
<evidence type="ECO:0000259" key="5">
    <source>
        <dbReference type="PROSITE" id="PS50975"/>
    </source>
</evidence>
<evidence type="ECO:0000313" key="7">
    <source>
        <dbReference type="Proteomes" id="UP000460412"/>
    </source>
</evidence>
<dbReference type="GO" id="GO:0046872">
    <property type="term" value="F:metal ion binding"/>
    <property type="evidence" value="ECO:0007669"/>
    <property type="project" value="InterPro"/>
</dbReference>
<evidence type="ECO:0000256" key="4">
    <source>
        <dbReference type="PROSITE-ProRule" id="PRU00409"/>
    </source>
</evidence>
<evidence type="ECO:0000313" key="6">
    <source>
        <dbReference type="EMBL" id="MXP75979.1"/>
    </source>
</evidence>
<dbReference type="EMBL" id="WUQX01000001">
    <property type="protein sequence ID" value="MXP75979.1"/>
    <property type="molecule type" value="Genomic_DNA"/>
</dbReference>
<name>A0A7X3MGI5_9FIRM</name>
<reference evidence="6 7" key="1">
    <citation type="submission" date="2019-12" db="EMBL/GenBank/DDBJ databases">
        <title>Sporaefaciens musculi gen. nov., sp. nov., a novel bacterium isolated from the caecum of an obese mouse.</title>
        <authorList>
            <person name="Rasmussen T.S."/>
            <person name="Streidl T."/>
            <person name="Hitch T.C.A."/>
            <person name="Wortmann E."/>
            <person name="Deptula P."/>
            <person name="Hansen M."/>
            <person name="Nielsen D.S."/>
            <person name="Clavel T."/>
            <person name="Vogensen F.K."/>
        </authorList>
    </citation>
    <scope>NUCLEOTIDE SEQUENCE [LARGE SCALE GENOMIC DNA]</scope>
    <source>
        <strain evidence="6 7">WCA-9-b2</strain>
    </source>
</reference>
<comment type="caution">
    <text evidence="6">The sequence shown here is derived from an EMBL/GenBank/DDBJ whole genome shotgun (WGS) entry which is preliminary data.</text>
</comment>
<evidence type="ECO:0000256" key="1">
    <source>
        <dbReference type="ARBA" id="ARBA00022598"/>
    </source>
</evidence>
<evidence type="ECO:0000256" key="2">
    <source>
        <dbReference type="ARBA" id="ARBA00022741"/>
    </source>
</evidence>
<keyword evidence="2 4" id="KW-0547">Nucleotide-binding</keyword>
<organism evidence="6 7">
    <name type="scientific">Sporofaciens musculi</name>
    <dbReference type="NCBI Taxonomy" id="2681861"/>
    <lineage>
        <taxon>Bacteria</taxon>
        <taxon>Bacillati</taxon>
        <taxon>Bacillota</taxon>
        <taxon>Clostridia</taxon>
        <taxon>Lachnospirales</taxon>
        <taxon>Lachnospiraceae</taxon>
        <taxon>Sporofaciens</taxon>
    </lineage>
</organism>
<dbReference type="RefSeq" id="WP_159751155.1">
    <property type="nucleotide sequence ID" value="NZ_WUQX01000001.1"/>
</dbReference>
<dbReference type="PROSITE" id="PS50975">
    <property type="entry name" value="ATP_GRASP"/>
    <property type="match status" value="1"/>
</dbReference>
<dbReference type="AlphaFoldDB" id="A0A7X3MGI5"/>
<dbReference type="GO" id="GO:0005524">
    <property type="term" value="F:ATP binding"/>
    <property type="evidence" value="ECO:0007669"/>
    <property type="project" value="UniProtKB-UniRule"/>
</dbReference>
<protein>
    <submittedName>
        <fullName evidence="6">ATP-grasp domain-containing protein</fullName>
    </submittedName>
</protein>
<dbReference type="Gene3D" id="3.40.50.20">
    <property type="match status" value="1"/>
</dbReference>
<dbReference type="GO" id="GO:0016874">
    <property type="term" value="F:ligase activity"/>
    <property type="evidence" value="ECO:0007669"/>
    <property type="project" value="UniProtKB-KW"/>
</dbReference>
<dbReference type="SUPFAM" id="SSF56059">
    <property type="entry name" value="Glutathione synthetase ATP-binding domain-like"/>
    <property type="match status" value="1"/>
</dbReference>
<dbReference type="PANTHER" id="PTHR43055:SF1">
    <property type="entry name" value="FORMATE-DEPENDENT PHOSPHORIBOSYLGLYCINAMIDE FORMYLTRANSFERASE"/>
    <property type="match status" value="1"/>
</dbReference>
<gene>
    <name evidence="6" type="ORF">GN277_11465</name>
</gene>
<dbReference type="Gene3D" id="3.30.470.20">
    <property type="entry name" value="ATP-grasp fold, B domain"/>
    <property type="match status" value="1"/>
</dbReference>
<keyword evidence="7" id="KW-1185">Reference proteome</keyword>
<dbReference type="Pfam" id="PF15632">
    <property type="entry name" value="ATPgrasp_Ter"/>
    <property type="match status" value="1"/>
</dbReference>
<evidence type="ECO:0000256" key="3">
    <source>
        <dbReference type="ARBA" id="ARBA00022840"/>
    </source>
</evidence>
<feature type="domain" description="ATP-grasp" evidence="5">
    <location>
        <begin position="123"/>
        <end position="323"/>
    </location>
</feature>
<proteinExistence type="predicted"/>
<keyword evidence="1" id="KW-0436">Ligase</keyword>